<gene>
    <name evidence="6" type="primary">ypdB</name>
    <name evidence="6" type="ORF">ATZ99_20580</name>
</gene>
<feature type="modified residue" description="4-aspartylphosphate" evidence="3">
    <location>
        <position position="54"/>
    </location>
</feature>
<comment type="function">
    <text evidence="2">May play the central regulatory role in sporulation. It may be an element of the effector pathway responsible for the activation of sporulation genes in response to nutritional stress. Spo0A may act in concert with spo0H (a sigma factor) to control the expression of some genes that are critical to the sporulation process.</text>
</comment>
<dbReference type="Gene3D" id="2.20.25.10">
    <property type="match status" value="1"/>
</dbReference>
<evidence type="ECO:0000256" key="1">
    <source>
        <dbReference type="ARBA" id="ARBA00018672"/>
    </source>
</evidence>
<dbReference type="PROSITE" id="PS50110">
    <property type="entry name" value="RESPONSE_REGULATORY"/>
    <property type="match status" value="1"/>
</dbReference>
<dbReference type="PATRIC" id="fig|520767.4.peg.2180"/>
<dbReference type="GO" id="GO:0003677">
    <property type="term" value="F:DNA binding"/>
    <property type="evidence" value="ECO:0007669"/>
    <property type="project" value="InterPro"/>
</dbReference>
<keyword evidence="7" id="KW-1185">Reference proteome</keyword>
<dbReference type="Gene3D" id="2.40.50.40">
    <property type="match status" value="1"/>
</dbReference>
<sequence>MKALIVEDEEYSAIELKYLLKKVDKNIKVIGIINSGQKALNIVKKLNPDVVFLDIKLNDLNGLEIAKSLLSLDEGIKIIFTTAYDEYAVKAFELNALDYVLKPFSEERLKKTIEKIKRNNEVETAGLGKKFEEVKKLPVKSDSKLIFIDIDEIIYIEAEGRNSIIKTANGIYKSLYSLKDIEERLKNNCFFRVHKSYIINLKKIREIIPWFNNTYLIKLSGCEGIEIPVSKNKANELKSILNI</sequence>
<evidence type="ECO:0000259" key="5">
    <source>
        <dbReference type="PROSITE" id="PS50930"/>
    </source>
</evidence>
<dbReference type="Pfam" id="PF00072">
    <property type="entry name" value="Response_reg"/>
    <property type="match status" value="1"/>
</dbReference>
<dbReference type="GO" id="GO:0000156">
    <property type="term" value="F:phosphorelay response regulator activity"/>
    <property type="evidence" value="ECO:0007669"/>
    <property type="project" value="InterPro"/>
</dbReference>
<dbReference type="STRING" id="520767.ATZ99_20580"/>
<evidence type="ECO:0000256" key="2">
    <source>
        <dbReference type="ARBA" id="ARBA00024867"/>
    </source>
</evidence>
<proteinExistence type="predicted"/>
<evidence type="ECO:0000313" key="6">
    <source>
        <dbReference type="EMBL" id="KYO64298.1"/>
    </source>
</evidence>
<evidence type="ECO:0000313" key="7">
    <source>
        <dbReference type="Proteomes" id="UP000075737"/>
    </source>
</evidence>
<dbReference type="InterPro" id="IPR001789">
    <property type="entry name" value="Sig_transdc_resp-reg_receiver"/>
</dbReference>
<comment type="caution">
    <text evidence="6">The sequence shown here is derived from an EMBL/GenBank/DDBJ whole genome shotgun (WGS) entry which is preliminary data.</text>
</comment>
<dbReference type="InterPro" id="IPR011006">
    <property type="entry name" value="CheY-like_superfamily"/>
</dbReference>
<dbReference type="AlphaFoldDB" id="A0A161Q1Q8"/>
<dbReference type="RefSeq" id="WP_068749158.1">
    <property type="nucleotide sequence ID" value="NZ_LOHZ01000043.1"/>
</dbReference>
<dbReference type="Pfam" id="PF04397">
    <property type="entry name" value="LytTR"/>
    <property type="match status" value="1"/>
</dbReference>
<dbReference type="PANTHER" id="PTHR37299">
    <property type="entry name" value="TRANSCRIPTIONAL REGULATOR-RELATED"/>
    <property type="match status" value="1"/>
</dbReference>
<dbReference type="SMART" id="SM00448">
    <property type="entry name" value="REC"/>
    <property type="match status" value="1"/>
</dbReference>
<dbReference type="PROSITE" id="PS50930">
    <property type="entry name" value="HTH_LYTTR"/>
    <property type="match status" value="1"/>
</dbReference>
<keyword evidence="3" id="KW-0597">Phosphoprotein</keyword>
<dbReference type="EMBL" id="LOHZ01000043">
    <property type="protein sequence ID" value="KYO64298.1"/>
    <property type="molecule type" value="Genomic_DNA"/>
</dbReference>
<dbReference type="InterPro" id="IPR046947">
    <property type="entry name" value="LytR-like"/>
</dbReference>
<protein>
    <recommendedName>
        <fullName evidence="1">Stage 0 sporulation protein A homolog</fullName>
    </recommendedName>
</protein>
<accession>A0A161Q1Q8</accession>
<feature type="domain" description="Response regulatory" evidence="4">
    <location>
        <begin position="2"/>
        <end position="117"/>
    </location>
</feature>
<dbReference type="PANTHER" id="PTHR37299:SF1">
    <property type="entry name" value="STAGE 0 SPORULATION PROTEIN A HOMOLOG"/>
    <property type="match status" value="1"/>
</dbReference>
<name>A0A161Q1Q8_9FIRM</name>
<organism evidence="6 7">
    <name type="scientific">Thermovenabulum gondwanense</name>
    <dbReference type="NCBI Taxonomy" id="520767"/>
    <lineage>
        <taxon>Bacteria</taxon>
        <taxon>Bacillati</taxon>
        <taxon>Bacillota</taxon>
        <taxon>Clostridia</taxon>
        <taxon>Thermosediminibacterales</taxon>
        <taxon>Thermosediminibacteraceae</taxon>
        <taxon>Thermovenabulum</taxon>
    </lineage>
</organism>
<dbReference type="Proteomes" id="UP000075737">
    <property type="component" value="Unassembled WGS sequence"/>
</dbReference>
<dbReference type="InterPro" id="IPR007492">
    <property type="entry name" value="LytTR_DNA-bd_dom"/>
</dbReference>
<dbReference type="SUPFAM" id="SSF52172">
    <property type="entry name" value="CheY-like"/>
    <property type="match status" value="1"/>
</dbReference>
<feature type="domain" description="HTH LytTR-type" evidence="5">
    <location>
        <begin position="137"/>
        <end position="243"/>
    </location>
</feature>
<dbReference type="Gene3D" id="3.40.50.2300">
    <property type="match status" value="1"/>
</dbReference>
<reference evidence="6 7" key="1">
    <citation type="submission" date="2015-12" db="EMBL/GenBank/DDBJ databases">
        <title>Draft genome of Thermovenabulum gondwanense isolated from a red thermophilic microbial mat colonisisng an outflow channel of a bore well.</title>
        <authorList>
            <person name="Patel B.K."/>
        </authorList>
    </citation>
    <scope>NUCLEOTIDE SEQUENCE [LARGE SCALE GENOMIC DNA]</scope>
    <source>
        <strain evidence="6 7">R270</strain>
    </source>
</reference>
<evidence type="ECO:0000259" key="4">
    <source>
        <dbReference type="PROSITE" id="PS50110"/>
    </source>
</evidence>
<evidence type="ECO:0000256" key="3">
    <source>
        <dbReference type="PROSITE-ProRule" id="PRU00169"/>
    </source>
</evidence>
<dbReference type="SMART" id="SM00850">
    <property type="entry name" value="LytTR"/>
    <property type="match status" value="1"/>
</dbReference>